<organism evidence="2">
    <name type="scientific">Juglanconis juglandina</name>
    <dbReference type="NCBI Taxonomy" id="1940567"/>
    <lineage>
        <taxon>Eukaryota</taxon>
        <taxon>Fungi</taxon>
        <taxon>Dikarya</taxon>
        <taxon>Ascomycota</taxon>
        <taxon>Pezizomycotina</taxon>
        <taxon>Sordariomycetes</taxon>
        <taxon>Sordariomycetidae</taxon>
        <taxon>Diaporthales</taxon>
        <taxon>Juglanconidaceae</taxon>
        <taxon>Juglanconis</taxon>
    </lineage>
</organism>
<sequence length="118" mass="13612">MSNLGIVNSCCLVNNSEAAKIQFILSKKKNIKFLIRPADAGKKYNKKVTFFSSSSPTLRVVLFYAARRWTVNFVFMVYYVILNDFVNILRLLGSVVVSNYSIIYWYNTYKVCLPRCSL</sequence>
<accession>A0A291LJ11</accession>
<dbReference type="EMBL" id="KY575057">
    <property type="protein sequence ID" value="ATI20466.1"/>
    <property type="molecule type" value="Genomic_DNA"/>
</dbReference>
<keyword evidence="1" id="KW-1133">Transmembrane helix</keyword>
<protein>
    <submittedName>
        <fullName evidence="2">Uncharacterized protein</fullName>
    </submittedName>
</protein>
<proteinExistence type="predicted"/>
<feature type="transmembrane region" description="Helical" evidence="1">
    <location>
        <begin position="61"/>
        <end position="81"/>
    </location>
</feature>
<keyword evidence="1" id="KW-0472">Membrane</keyword>
<reference evidence="2" key="1">
    <citation type="submission" date="2017-02" db="EMBL/GenBank/DDBJ databases">
        <title>Fungal Comparative Genomics of Melanconis species and Ophiognomonia clavigignenti-juglandacearum at Different Phylogenetic Distances.</title>
        <authorList>
            <person name="Demers J.E."/>
            <person name="Castlebury L.A."/>
        </authorList>
    </citation>
    <scope>NUCLEOTIDE SEQUENCE</scope>
    <source>
        <strain evidence="2">CBS 121083</strain>
    </source>
</reference>
<evidence type="ECO:0000256" key="1">
    <source>
        <dbReference type="SAM" id="Phobius"/>
    </source>
</evidence>
<feature type="transmembrane region" description="Helical" evidence="1">
    <location>
        <begin position="88"/>
        <end position="106"/>
    </location>
</feature>
<gene>
    <name evidence="2" type="primary">orf118</name>
</gene>
<keyword evidence="1" id="KW-0812">Transmembrane</keyword>
<name>A0A291LJ11_9PEZI</name>
<dbReference type="AlphaFoldDB" id="A0A291LJ11"/>
<evidence type="ECO:0000313" key="2">
    <source>
        <dbReference type="EMBL" id="ATI20466.1"/>
    </source>
</evidence>
<keyword evidence="2" id="KW-0496">Mitochondrion</keyword>
<geneLocation type="mitochondrion" evidence="2"/>